<dbReference type="NCBIfam" id="TIGR00188">
    <property type="entry name" value="rnpA"/>
    <property type="match status" value="1"/>
</dbReference>
<comment type="catalytic activity">
    <reaction evidence="7">
        <text>Endonucleolytic cleavage of RNA, removing 5'-extranucleotides from tRNA precursor.</text>
        <dbReference type="EC" id="3.1.26.5"/>
    </reaction>
</comment>
<evidence type="ECO:0000256" key="1">
    <source>
        <dbReference type="ARBA" id="ARBA00002663"/>
    </source>
</evidence>
<dbReference type="GO" id="GO:0004526">
    <property type="term" value="F:ribonuclease P activity"/>
    <property type="evidence" value="ECO:0007669"/>
    <property type="project" value="UniProtKB-UniRule"/>
</dbReference>
<dbReference type="PANTHER" id="PTHR33992">
    <property type="entry name" value="RIBONUCLEASE P PROTEIN COMPONENT"/>
    <property type="match status" value="1"/>
</dbReference>
<dbReference type="GO" id="GO:0042781">
    <property type="term" value="F:3'-tRNA processing endoribonuclease activity"/>
    <property type="evidence" value="ECO:0007669"/>
    <property type="project" value="TreeGrafter"/>
</dbReference>
<evidence type="ECO:0000256" key="2">
    <source>
        <dbReference type="ARBA" id="ARBA00022694"/>
    </source>
</evidence>
<dbReference type="GO" id="GO:0001682">
    <property type="term" value="P:tRNA 5'-leader removal"/>
    <property type="evidence" value="ECO:0007669"/>
    <property type="project" value="UniProtKB-UniRule"/>
</dbReference>
<dbReference type="InterPro" id="IPR000100">
    <property type="entry name" value="RNase_P"/>
</dbReference>
<dbReference type="EC" id="3.1.26.5" evidence="7 8"/>
<keyword evidence="4 7" id="KW-0255">Endonuclease</keyword>
<sequence length="114" mass="12637">MLPREHRMANPADFTTAIKGVRGGSKYLVVHMSDQSDSGTLVGFIVPKKVLPHATDRNLVRRRLRHLMATRLEQIQGRKIAIRVLPGVREANYQQLGQALDTALGKAAKKAEAK</sequence>
<comment type="function">
    <text evidence="1 7">RNaseP catalyzes the removal of the 5'-leader sequence from pre-tRNA to produce the mature 5'-terminus. It can also cleave other RNA substrates such as 4.5S RNA. The protein component plays an auxiliary but essential role in vivo by binding to the 5'-leader sequence and broadening the substrate specificity of the ribozyme.</text>
</comment>
<dbReference type="KEGG" id="wne:PIG85_10535"/>
<keyword evidence="6 7" id="KW-0694">RNA-binding</keyword>
<dbReference type="Pfam" id="PF00825">
    <property type="entry name" value="Ribonuclease_P"/>
    <property type="match status" value="1"/>
</dbReference>
<comment type="subunit">
    <text evidence="7">Consists of a catalytic RNA component (M1 or rnpB) and a protein subunit.</text>
</comment>
<dbReference type="HAMAP" id="MF_00227">
    <property type="entry name" value="RNase_P"/>
    <property type="match status" value="1"/>
</dbReference>
<keyword evidence="5 7" id="KW-0378">Hydrolase</keyword>
<keyword evidence="2 7" id="KW-0819">tRNA processing</keyword>
<dbReference type="InterPro" id="IPR020568">
    <property type="entry name" value="Ribosomal_Su5_D2-typ_SF"/>
</dbReference>
<proteinExistence type="inferred from homology"/>
<dbReference type="RefSeq" id="WP_040315400.1">
    <property type="nucleotide sequence ID" value="NZ_CP116394.1"/>
</dbReference>
<evidence type="ECO:0000256" key="6">
    <source>
        <dbReference type="ARBA" id="ARBA00022884"/>
    </source>
</evidence>
<evidence type="ECO:0000256" key="3">
    <source>
        <dbReference type="ARBA" id="ARBA00022722"/>
    </source>
</evidence>
<evidence type="ECO:0000256" key="8">
    <source>
        <dbReference type="NCBIfam" id="TIGR00188"/>
    </source>
</evidence>
<gene>
    <name evidence="7 9" type="primary">rnpA</name>
    <name evidence="9" type="ORF">PIG85_10535</name>
</gene>
<dbReference type="Gene3D" id="3.30.230.10">
    <property type="match status" value="1"/>
</dbReference>
<organism evidence="9 10">
    <name type="scientific">Winkia neuii subsp. anitrata</name>
    <dbReference type="NCBI Taxonomy" id="29318"/>
    <lineage>
        <taxon>Bacteria</taxon>
        <taxon>Bacillati</taxon>
        <taxon>Actinomycetota</taxon>
        <taxon>Actinomycetes</taxon>
        <taxon>Actinomycetales</taxon>
        <taxon>Actinomycetaceae</taxon>
        <taxon>Winkia</taxon>
    </lineage>
</organism>
<evidence type="ECO:0000256" key="7">
    <source>
        <dbReference type="HAMAP-Rule" id="MF_00227"/>
    </source>
</evidence>
<dbReference type="EMBL" id="CP116394">
    <property type="protein sequence ID" value="WCE46064.1"/>
    <property type="molecule type" value="Genomic_DNA"/>
</dbReference>
<dbReference type="GO" id="GO:0030677">
    <property type="term" value="C:ribonuclease P complex"/>
    <property type="evidence" value="ECO:0007669"/>
    <property type="project" value="TreeGrafter"/>
</dbReference>
<dbReference type="GO" id="GO:0000049">
    <property type="term" value="F:tRNA binding"/>
    <property type="evidence" value="ECO:0007669"/>
    <property type="project" value="UniProtKB-UniRule"/>
</dbReference>
<dbReference type="Proteomes" id="UP001211044">
    <property type="component" value="Chromosome"/>
</dbReference>
<dbReference type="SUPFAM" id="SSF54211">
    <property type="entry name" value="Ribosomal protein S5 domain 2-like"/>
    <property type="match status" value="1"/>
</dbReference>
<evidence type="ECO:0000256" key="4">
    <source>
        <dbReference type="ARBA" id="ARBA00022759"/>
    </source>
</evidence>
<keyword evidence="3 7" id="KW-0540">Nuclease</keyword>
<accession>A0AB38XPD2</accession>
<protein>
    <recommendedName>
        <fullName evidence="7 8">Ribonuclease P protein component</fullName>
        <shortName evidence="7">RNase P protein</shortName>
        <shortName evidence="7">RNaseP protein</shortName>
        <ecNumber evidence="7 8">3.1.26.5</ecNumber>
    </recommendedName>
    <alternativeName>
        <fullName evidence="7">Protein C5</fullName>
    </alternativeName>
</protein>
<dbReference type="PROSITE" id="PS00648">
    <property type="entry name" value="RIBONUCLEASE_P"/>
    <property type="match status" value="1"/>
</dbReference>
<dbReference type="AlphaFoldDB" id="A0AB38XPD2"/>
<evidence type="ECO:0000313" key="10">
    <source>
        <dbReference type="Proteomes" id="UP001211044"/>
    </source>
</evidence>
<evidence type="ECO:0000256" key="5">
    <source>
        <dbReference type="ARBA" id="ARBA00022801"/>
    </source>
</evidence>
<dbReference type="InterPro" id="IPR020539">
    <property type="entry name" value="RNase_P_CS"/>
</dbReference>
<reference evidence="9" key="1">
    <citation type="submission" date="2023-01" db="EMBL/GenBank/DDBJ databases">
        <title>Comparative Genomic Analysis of the Clinically-Derived Winkia Strain NY0527 Provides Evidence into the Taxonomic Reassignment of Winkia neuii and Characterizes Their Virulence Traits.</title>
        <authorList>
            <person name="Cai X."/>
            <person name="Peng Y."/>
            <person name="Li M."/>
            <person name="Qiu Y."/>
            <person name="Wang Y."/>
            <person name="Xu L."/>
            <person name="Hou Q."/>
        </authorList>
    </citation>
    <scope>NUCLEOTIDE SEQUENCE</scope>
    <source>
        <strain evidence="9">NY0527</strain>
    </source>
</reference>
<dbReference type="InterPro" id="IPR014721">
    <property type="entry name" value="Ribsml_uS5_D2-typ_fold_subgr"/>
</dbReference>
<evidence type="ECO:0000313" key="9">
    <source>
        <dbReference type="EMBL" id="WCE46064.1"/>
    </source>
</evidence>
<name>A0AB38XPD2_9ACTO</name>
<comment type="similarity">
    <text evidence="7">Belongs to the RnpA family.</text>
</comment>
<dbReference type="PANTHER" id="PTHR33992:SF1">
    <property type="entry name" value="RIBONUCLEASE P PROTEIN COMPONENT"/>
    <property type="match status" value="1"/>
</dbReference>